<accession>A0A433SHR9</accession>
<keyword evidence="2" id="KW-1185">Reference proteome</keyword>
<name>A0A433SHR9_9BURK</name>
<dbReference type="OrthoDB" id="6871774at2"/>
<dbReference type="AlphaFoldDB" id="A0A433SHR9"/>
<evidence type="ECO:0000313" key="1">
    <source>
        <dbReference type="EMBL" id="RUS68266.1"/>
    </source>
</evidence>
<sequence length="206" mass="23068">MSTLNDLQSKLKSFSKQVKYAQARALTKVARQMQADEQANIESTFDNPTPFTVNSVKSFGARRDDLRAKVFIQSIAASYLDPYENGGIRKLSGNALLNPKGVALNKYGNLARNKTSTLTAKPNVFVGTVKTSRGDVRGIWQRKATARRRRTVSRKQTSQLKLLIRFGDALPVKQELGFYDVAQKTVSQHLQLAMQEAIREVFEMAK</sequence>
<evidence type="ECO:0008006" key="3">
    <source>
        <dbReference type="Google" id="ProtNLM"/>
    </source>
</evidence>
<dbReference type="Proteomes" id="UP000286947">
    <property type="component" value="Unassembled WGS sequence"/>
</dbReference>
<dbReference type="EMBL" id="PQSP01000001">
    <property type="protein sequence ID" value="RUS68266.1"/>
    <property type="molecule type" value="Genomic_DNA"/>
</dbReference>
<comment type="caution">
    <text evidence="1">The sequence shown here is derived from an EMBL/GenBank/DDBJ whole genome shotgun (WGS) entry which is preliminary data.</text>
</comment>
<gene>
    <name evidence="1" type="ORF">CUZ56_00754</name>
</gene>
<reference evidence="1 2" key="1">
    <citation type="submission" date="2018-01" db="EMBL/GenBank/DDBJ databases">
        <title>Saezia sanguinis gen. nov., sp. nov., in the order Burkholderiales isolated from human blood.</title>
        <authorList>
            <person name="Medina-Pascual M.J."/>
            <person name="Valdezate S."/>
            <person name="Monzon S."/>
            <person name="Cuesta I."/>
            <person name="Carrasco G."/>
            <person name="Villalon P."/>
            <person name="Saez-Nieto J.A."/>
        </authorList>
    </citation>
    <scope>NUCLEOTIDE SEQUENCE [LARGE SCALE GENOMIC DNA]</scope>
    <source>
        <strain evidence="1 2">CNM695-12</strain>
    </source>
</reference>
<dbReference type="RefSeq" id="WP_126978275.1">
    <property type="nucleotide sequence ID" value="NZ_PQSP01000001.1"/>
</dbReference>
<protein>
    <recommendedName>
        <fullName evidence="3">Prophage minor tail protein Z (GPZ)</fullName>
    </recommendedName>
</protein>
<proteinExistence type="predicted"/>
<organism evidence="1 2">
    <name type="scientific">Saezia sanguinis</name>
    <dbReference type="NCBI Taxonomy" id="1965230"/>
    <lineage>
        <taxon>Bacteria</taxon>
        <taxon>Pseudomonadati</taxon>
        <taxon>Pseudomonadota</taxon>
        <taxon>Betaproteobacteria</taxon>
        <taxon>Burkholderiales</taxon>
        <taxon>Saeziaceae</taxon>
        <taxon>Saezia</taxon>
    </lineage>
</organism>
<evidence type="ECO:0000313" key="2">
    <source>
        <dbReference type="Proteomes" id="UP000286947"/>
    </source>
</evidence>